<name>A0AAU7VJX6_9FIRM</name>
<dbReference type="PANTHER" id="PTHR42923:SF3">
    <property type="entry name" value="PROTOPORPHYRINOGEN OXIDASE"/>
    <property type="match status" value="1"/>
</dbReference>
<dbReference type="AlphaFoldDB" id="A0AAU7VJX6"/>
<dbReference type="PANTHER" id="PTHR42923">
    <property type="entry name" value="PROTOPORPHYRINOGEN OXIDASE"/>
    <property type="match status" value="1"/>
</dbReference>
<dbReference type="Gene3D" id="3.50.50.60">
    <property type="entry name" value="FAD/NAD(P)-binding domain"/>
    <property type="match status" value="1"/>
</dbReference>
<evidence type="ECO:0000259" key="1">
    <source>
        <dbReference type="Pfam" id="PF01593"/>
    </source>
</evidence>
<feature type="domain" description="Amine oxidase" evidence="1">
    <location>
        <begin position="15"/>
        <end position="407"/>
    </location>
</feature>
<protein>
    <submittedName>
        <fullName evidence="2">FAD-dependent oxidoreductase</fullName>
    </submittedName>
</protein>
<dbReference type="InterPro" id="IPR002937">
    <property type="entry name" value="Amino_oxidase"/>
</dbReference>
<dbReference type="Pfam" id="PF01593">
    <property type="entry name" value="Amino_oxidase"/>
    <property type="match status" value="1"/>
</dbReference>
<dbReference type="PRINTS" id="PR00419">
    <property type="entry name" value="ADXRDTASE"/>
</dbReference>
<accession>A0AAU7VJX6</accession>
<gene>
    <name evidence="2" type="ORF">PRVXT_002365</name>
</gene>
<sequence>MRDLKSRIAIVGGGFSGLYMALELQKKGYNNVTVFEKEDRLGGKLHTIWHKGKSYELGALFGLPVQKNLRALMKELNIKPDGPSLSRVSYDAKGNKILQIPKDKLDVFLEEIDRLPEVLEGYKSLRDDNISYVEEQLTLPFAKWCDFHKLEVLKKIYMHHFSSYGLGHINEIPAVYVLRLLNFETVMAFLEVPELFTWKSGVSSIISGLSKKIKNLKLGQEVINIQRTKNKTLLLETEFETIEYDKVIITSPLNQFIHMYCHDSEMVDYLRSIKYNLYTVYTFIGDNLPKGCGCILENLDASKKGHLVIWNSRWDSTNKEELLTVYAYNNYKYSKADTLDILKKDMLKLGVSNPRLYQYKSWQWQGPYVKPNVLQKGFYEKMEKMQGRDNVFLAGEIMSTVSMENCIKHTNYLVKKYF</sequence>
<dbReference type="InterPro" id="IPR050464">
    <property type="entry name" value="Zeta_carotene_desat/Oxidored"/>
</dbReference>
<organism evidence="2">
    <name type="scientific">Proteinivorax tanatarense</name>
    <dbReference type="NCBI Taxonomy" id="1260629"/>
    <lineage>
        <taxon>Bacteria</taxon>
        <taxon>Bacillati</taxon>
        <taxon>Bacillota</taxon>
        <taxon>Clostridia</taxon>
        <taxon>Eubacteriales</taxon>
        <taxon>Proteinivoracaceae</taxon>
        <taxon>Proteinivorax</taxon>
    </lineage>
</organism>
<dbReference type="RefSeq" id="WP_350343085.1">
    <property type="nucleotide sequence ID" value="NZ_CP158367.1"/>
</dbReference>
<reference evidence="2" key="2">
    <citation type="submission" date="2024-06" db="EMBL/GenBank/DDBJ databases">
        <authorList>
            <person name="Petrova K.O."/>
            <person name="Toshchakov S.V."/>
            <person name="Boltjanskaja Y.V."/>
            <person name="Kevbrin V."/>
        </authorList>
    </citation>
    <scope>NUCLEOTIDE SEQUENCE</scope>
    <source>
        <strain evidence="2">Z-910T</strain>
    </source>
</reference>
<dbReference type="SUPFAM" id="SSF51905">
    <property type="entry name" value="FAD/NAD(P)-binding domain"/>
    <property type="match status" value="1"/>
</dbReference>
<dbReference type="InterPro" id="IPR036188">
    <property type="entry name" value="FAD/NAD-bd_sf"/>
</dbReference>
<dbReference type="Gene3D" id="1.10.405.20">
    <property type="match status" value="1"/>
</dbReference>
<dbReference type="EMBL" id="CP158367">
    <property type="protein sequence ID" value="XBX74331.1"/>
    <property type="molecule type" value="Genomic_DNA"/>
</dbReference>
<evidence type="ECO:0000313" key="2">
    <source>
        <dbReference type="EMBL" id="XBX74331.1"/>
    </source>
</evidence>
<reference evidence="2" key="1">
    <citation type="journal article" date="2013" name="Extremophiles">
        <title>Proteinivorax tanatarense gen. nov., sp. nov., an anaerobic, haloalkaliphilic, proteolytic bacterium isolated from a decaying algal bloom, and proposal of Proteinivoraceae fam. nov.</title>
        <authorList>
            <person name="Kevbrin V."/>
            <person name="Boltyanskaya Y."/>
            <person name="Zhilina T."/>
            <person name="Kolganova T."/>
            <person name="Lavrentjeva E."/>
            <person name="Kuznetsov B."/>
        </authorList>
    </citation>
    <scope>NUCLEOTIDE SEQUENCE</scope>
    <source>
        <strain evidence="2">Z-910T</strain>
    </source>
</reference>
<dbReference type="GO" id="GO:0016491">
    <property type="term" value="F:oxidoreductase activity"/>
    <property type="evidence" value="ECO:0007669"/>
    <property type="project" value="InterPro"/>
</dbReference>
<proteinExistence type="predicted"/>
<dbReference type="Gene3D" id="3.30.70.1990">
    <property type="match status" value="1"/>
</dbReference>